<reference evidence="2" key="1">
    <citation type="submission" date="2022-11" db="UniProtKB">
        <authorList>
            <consortium name="WormBaseParasite"/>
        </authorList>
    </citation>
    <scope>IDENTIFICATION</scope>
</reference>
<dbReference type="Proteomes" id="UP000887580">
    <property type="component" value="Unplaced"/>
</dbReference>
<sequence length="270" mass="30038">MLYPSAIEDDDKLPAENGSSSDEEIQATKVRKKKKRVNTDFSDNFTFSGADTQNEDHLDGLKKFLEKTTPSYLQMNIEKERKKLKGINLVPGIVDQEIEVGADQLDNDDEELIQEHAEKDDRVREKEMKLPKKKSKQDEYFDVDSNAIVAAGKQSDLTFQDMNLSRPILKAVVAAGFTTPTAIQASCIPVALAGRDICACSATGTGKTAAFMLPILERLLYKPKQKAQTRVLVLVPTRELAIQVFQVSRKLAEHSAVEICLCAGMVFQIF</sequence>
<proteinExistence type="predicted"/>
<name>A0AC35GVS7_9BILA</name>
<organism evidence="1 2">
    <name type="scientific">Panagrolaimus sp. PS1159</name>
    <dbReference type="NCBI Taxonomy" id="55785"/>
    <lineage>
        <taxon>Eukaryota</taxon>
        <taxon>Metazoa</taxon>
        <taxon>Ecdysozoa</taxon>
        <taxon>Nematoda</taxon>
        <taxon>Chromadorea</taxon>
        <taxon>Rhabditida</taxon>
        <taxon>Tylenchina</taxon>
        <taxon>Panagrolaimomorpha</taxon>
        <taxon>Panagrolaimoidea</taxon>
        <taxon>Panagrolaimidae</taxon>
        <taxon>Panagrolaimus</taxon>
    </lineage>
</organism>
<evidence type="ECO:0000313" key="2">
    <source>
        <dbReference type="WBParaSite" id="PS1159_v2.g933.t1"/>
    </source>
</evidence>
<protein>
    <submittedName>
        <fullName evidence="2">RNA helicase</fullName>
    </submittedName>
</protein>
<evidence type="ECO:0000313" key="1">
    <source>
        <dbReference type="Proteomes" id="UP000887580"/>
    </source>
</evidence>
<accession>A0AC35GVS7</accession>
<dbReference type="WBParaSite" id="PS1159_v2.g933.t1">
    <property type="protein sequence ID" value="PS1159_v2.g933.t1"/>
    <property type="gene ID" value="PS1159_v2.g933"/>
</dbReference>